<organism evidence="1 2">
    <name type="scientific">Steinernema glaseri</name>
    <dbReference type="NCBI Taxonomy" id="37863"/>
    <lineage>
        <taxon>Eukaryota</taxon>
        <taxon>Metazoa</taxon>
        <taxon>Ecdysozoa</taxon>
        <taxon>Nematoda</taxon>
        <taxon>Chromadorea</taxon>
        <taxon>Rhabditida</taxon>
        <taxon>Tylenchina</taxon>
        <taxon>Panagrolaimomorpha</taxon>
        <taxon>Strongyloidoidea</taxon>
        <taxon>Steinernematidae</taxon>
        <taxon>Steinernema</taxon>
    </lineage>
</organism>
<protein>
    <submittedName>
        <fullName evidence="2">Uncharacterized protein</fullName>
    </submittedName>
</protein>
<dbReference type="AlphaFoldDB" id="A0A1I8ANA1"/>
<sequence>MLFSAPQHHIILISCKISTPGNSSWLDSMTSRTDSTSPVQGCEPVLKTGCVRKAGWRSAGKRGLHVDIGIPMALTEDVARVKPCWRKFPFFHVSNHKCNQHMWSPGVSQGFAVRATKVRFLALKSSKISPHRTFLDGNLGTGALACLQACLRVYKPTRCEDLPRTHFRNRASSGILQLRDFEELLPKHDTFTDSSSETD</sequence>
<evidence type="ECO:0000313" key="1">
    <source>
        <dbReference type="Proteomes" id="UP000095287"/>
    </source>
</evidence>
<proteinExistence type="predicted"/>
<dbReference type="Proteomes" id="UP000095287">
    <property type="component" value="Unplaced"/>
</dbReference>
<name>A0A1I8ANA1_9BILA</name>
<keyword evidence="1" id="KW-1185">Reference proteome</keyword>
<evidence type="ECO:0000313" key="2">
    <source>
        <dbReference type="WBParaSite" id="L893_g7352.t1"/>
    </source>
</evidence>
<reference evidence="2" key="1">
    <citation type="submission" date="2016-11" db="UniProtKB">
        <authorList>
            <consortium name="WormBaseParasite"/>
        </authorList>
    </citation>
    <scope>IDENTIFICATION</scope>
</reference>
<accession>A0A1I8ANA1</accession>
<dbReference type="WBParaSite" id="L893_g7352.t1">
    <property type="protein sequence ID" value="L893_g7352.t1"/>
    <property type="gene ID" value="L893_g7352"/>
</dbReference>